<comment type="cofactor">
    <cofactor evidence="20 22">
        <name>Zn(2+)</name>
        <dbReference type="ChEBI" id="CHEBI:29105"/>
    </cofactor>
    <text evidence="20 22">Binds 1 zinc ion per subunit.</text>
</comment>
<dbReference type="Gene3D" id="2.60.40.1730">
    <property type="entry name" value="tricorn interacting facor f3 domain"/>
    <property type="match status" value="1"/>
</dbReference>
<evidence type="ECO:0000256" key="11">
    <source>
        <dbReference type="ARBA" id="ARBA00022833"/>
    </source>
</evidence>
<evidence type="ECO:0000256" key="8">
    <source>
        <dbReference type="ARBA" id="ARBA00022692"/>
    </source>
</evidence>
<dbReference type="InterPro" id="IPR027268">
    <property type="entry name" value="Peptidase_M4/M1_CTD_sf"/>
</dbReference>
<evidence type="ECO:0000256" key="18">
    <source>
        <dbReference type="ARBA" id="ARBA00023180"/>
    </source>
</evidence>
<keyword evidence="18" id="KW-0325">Glycoprotein</keyword>
<dbReference type="SUPFAM" id="SSF63737">
    <property type="entry name" value="Leukotriene A4 hydrolase N-terminal domain"/>
    <property type="match status" value="1"/>
</dbReference>
<keyword evidence="16 22" id="KW-0472">Membrane</keyword>
<evidence type="ECO:0000256" key="20">
    <source>
        <dbReference type="PIRSR" id="PIRSR634016-3"/>
    </source>
</evidence>
<evidence type="ECO:0000256" key="2">
    <source>
        <dbReference type="ARBA" id="ARBA00004401"/>
    </source>
</evidence>
<keyword evidence="8 22" id="KW-0812">Transmembrane</keyword>
<evidence type="ECO:0000256" key="13">
    <source>
        <dbReference type="ARBA" id="ARBA00022968"/>
    </source>
</evidence>
<keyword evidence="13" id="KW-0735">Signal-anchor</keyword>
<dbReference type="InterPro" id="IPR024571">
    <property type="entry name" value="ERAP1-like_C_dom"/>
</dbReference>
<evidence type="ECO:0000256" key="19">
    <source>
        <dbReference type="PIRSR" id="PIRSR634016-1"/>
    </source>
</evidence>
<evidence type="ECO:0000256" key="4">
    <source>
        <dbReference type="ARBA" id="ARBA00011748"/>
    </source>
</evidence>
<keyword evidence="7 22" id="KW-0645">Protease</keyword>
<keyword evidence="11 20" id="KW-0862">Zinc</keyword>
<evidence type="ECO:0000256" key="17">
    <source>
        <dbReference type="ARBA" id="ARBA00023157"/>
    </source>
</evidence>
<dbReference type="GO" id="GO:0043171">
    <property type="term" value="P:peptide catabolic process"/>
    <property type="evidence" value="ECO:0007669"/>
    <property type="project" value="TreeGrafter"/>
</dbReference>
<keyword evidence="12" id="KW-0106">Calcium</keyword>
<dbReference type="FunFam" id="1.10.390.10:FF:000006">
    <property type="entry name" value="Puromycin-sensitive aminopeptidase"/>
    <property type="match status" value="1"/>
</dbReference>
<evidence type="ECO:0000256" key="22">
    <source>
        <dbReference type="RuleBase" id="RU364040"/>
    </source>
</evidence>
<gene>
    <name evidence="27" type="ORF">P5673_011341</name>
</gene>
<dbReference type="Gene3D" id="1.10.390.10">
    <property type="entry name" value="Neutral Protease Domain 2"/>
    <property type="match status" value="1"/>
</dbReference>
<keyword evidence="28" id="KW-1185">Reference proteome</keyword>
<dbReference type="AlphaFoldDB" id="A0AAD9V8Q3"/>
<feature type="region of interest" description="Disordered" evidence="23">
    <location>
        <begin position="70"/>
        <end position="98"/>
    </location>
</feature>
<keyword evidence="9 20" id="KW-0479">Metal-binding</keyword>
<evidence type="ECO:0000259" key="24">
    <source>
        <dbReference type="Pfam" id="PF01433"/>
    </source>
</evidence>
<evidence type="ECO:0000256" key="23">
    <source>
        <dbReference type="SAM" id="MobiDB-lite"/>
    </source>
</evidence>
<feature type="domain" description="Peptidase M1 membrane alanine aminopeptidase" evidence="24">
    <location>
        <begin position="373"/>
        <end position="581"/>
    </location>
</feature>
<proteinExistence type="inferred from homology"/>
<sequence>MTDNMEKEVVPLHFEEPDGEQKKAGKWAFCDDLFSNKMKLIAIVILIFILVIIIIVLAAVLGHERSKHRGEIKVSKEGKDKEQGPTRGPTRGPTLVVRPTTLGTGPWSQVRLPDNIKPSHYNIILSIDLTKPNFNGTVSIWIKISIITSYILLHTSNMNVTLVEVKKESGGESGSGNLLVSNLTPHRTAKRLMNKLEVDQTQRIIPHLTLLFISREWSFFSLEQIPVKRYFDFDKNQFLVIELESPLDQGTYITTVEYSGKYSADLRGLYKSSYRNKNGVESAFPCFDEPALKATFNVTIVHNPKLISLSNMPLYQTYEKEGFKYDRFEKSVKMSTYLVAFFVGDFKFKETETDRGVKIRIYSREEVLDQVDYALEVTNQTMMYFEKFFGVPYSLSKSGGMENWGLIKYKERLVLLREGITSESITTLVAHEVGHQWFGNIVTMDWWTDLWLNEGFASYVSAVATQHIRPEWHSIPQFIVKYVFNSLDVDGLQSSHAVRIPVIDPQKILEIFDIISYRKGGSILFMLHNFLGDEIFRGGVKRYLTKHAFGNAETKDLWDAMTEAIQAAGKTTNIRKMMNTFILQMGYPVVTVTKSSKPNTYVASQSRFLYYQPPTTQKRSVGSPHNYKWVIPFSYFSGPLKTSNPPSNTAMKIIEGDSVEFSWNGGDWIKGNIGQTGFYRVNYEIGNWKILTTQLKYNHKIFNDTDRAGLIDDSYNLARANLLNHTIPLSLSVYLTKEEDYIPLLTAMAELKQIIKIVPSTRPVYPYLQKFIKYLTKEQFDKLGMEDTGDHFTWMKRGLILESNCLAGGASCLRNITRMFNQWMNDPIKNAVPPHLKYLVYYVGVMRGGEAEYLKYSLDLSKTDKSYLTSAFYHVADNNAVGTNVVWNFLQLNFDRISNLFGSPQVTLKTFIPHVSSRFSTDYQLKQLEDSVKRVMKDETPLWTVNQAIERVKINIQWRKSHETDVFNWLKGFFNAKQPDLSHSK</sequence>
<comment type="caution">
    <text evidence="27">The sequence shown here is derived from an EMBL/GenBank/DDBJ whole genome shotgun (WGS) entry which is preliminary data.</text>
</comment>
<accession>A0AAD9V8Q3</accession>
<feature type="binding site" evidence="20">
    <location>
        <position position="454"/>
    </location>
    <ligand>
        <name>Zn(2+)</name>
        <dbReference type="ChEBI" id="CHEBI:29105"/>
        <note>catalytic</note>
    </ligand>
</feature>
<comment type="subunit">
    <text evidence="4">Homodimer; disulfide-linked.</text>
</comment>
<evidence type="ECO:0000256" key="14">
    <source>
        <dbReference type="ARBA" id="ARBA00022989"/>
    </source>
</evidence>
<dbReference type="GO" id="GO:0005615">
    <property type="term" value="C:extracellular space"/>
    <property type="evidence" value="ECO:0007669"/>
    <property type="project" value="TreeGrafter"/>
</dbReference>
<protein>
    <recommendedName>
        <fullName evidence="22">Aminopeptidase</fullName>
        <ecNumber evidence="22">3.4.11.-</ecNumber>
    </recommendedName>
</protein>
<dbReference type="SUPFAM" id="SSF55486">
    <property type="entry name" value="Metalloproteases ('zincins'), catalytic domain"/>
    <property type="match status" value="1"/>
</dbReference>
<feature type="binding site" evidence="20">
    <location>
        <position position="431"/>
    </location>
    <ligand>
        <name>Zn(2+)</name>
        <dbReference type="ChEBI" id="CHEBI:29105"/>
        <note>catalytic</note>
    </ligand>
</feature>
<feature type="domain" description="Aminopeptidase N-like N-terminal" evidence="26">
    <location>
        <begin position="221"/>
        <end position="338"/>
    </location>
</feature>
<evidence type="ECO:0000256" key="1">
    <source>
        <dbReference type="ARBA" id="ARBA00001703"/>
    </source>
</evidence>
<dbReference type="GO" id="GO:0005737">
    <property type="term" value="C:cytoplasm"/>
    <property type="evidence" value="ECO:0007669"/>
    <property type="project" value="TreeGrafter"/>
</dbReference>
<dbReference type="PRINTS" id="PR00756">
    <property type="entry name" value="ALADIPTASE"/>
</dbReference>
<dbReference type="InterPro" id="IPR042097">
    <property type="entry name" value="Aminopeptidase_N-like_N_sf"/>
</dbReference>
<dbReference type="Gene3D" id="2.60.40.1910">
    <property type="match status" value="1"/>
</dbReference>
<keyword evidence="10 22" id="KW-0378">Hydrolase</keyword>
<evidence type="ECO:0000256" key="6">
    <source>
        <dbReference type="ARBA" id="ARBA00022475"/>
    </source>
</evidence>
<dbReference type="InterPro" id="IPR034016">
    <property type="entry name" value="M1_APN-typ"/>
</dbReference>
<feature type="domain" description="ERAP1-like C-terminal" evidence="25">
    <location>
        <begin position="668"/>
        <end position="853"/>
    </location>
</feature>
<dbReference type="GO" id="GO:0008270">
    <property type="term" value="F:zinc ion binding"/>
    <property type="evidence" value="ECO:0007669"/>
    <property type="project" value="UniProtKB-UniRule"/>
</dbReference>
<evidence type="ECO:0000313" key="27">
    <source>
        <dbReference type="EMBL" id="KAK2565369.1"/>
    </source>
</evidence>
<dbReference type="EC" id="3.4.11.-" evidence="22"/>
<dbReference type="FunFam" id="2.60.40.1910:FF:000006">
    <property type="entry name" value="Aminopeptidase"/>
    <property type="match status" value="1"/>
</dbReference>
<feature type="transmembrane region" description="Helical" evidence="22">
    <location>
        <begin position="40"/>
        <end position="61"/>
    </location>
</feature>
<comment type="similarity">
    <text evidence="3 22">Belongs to the peptidase M1 family.</text>
</comment>
<dbReference type="InterPro" id="IPR001930">
    <property type="entry name" value="Peptidase_M1"/>
</dbReference>
<dbReference type="GO" id="GO:0070006">
    <property type="term" value="F:metalloaminopeptidase activity"/>
    <property type="evidence" value="ECO:0007669"/>
    <property type="project" value="TreeGrafter"/>
</dbReference>
<name>A0AAD9V8Q3_ACRCE</name>
<dbReference type="InterPro" id="IPR045357">
    <property type="entry name" value="Aminopeptidase_N-like_N"/>
</dbReference>
<dbReference type="CDD" id="cd09601">
    <property type="entry name" value="M1_APN-Q_like"/>
    <property type="match status" value="1"/>
</dbReference>
<comment type="catalytic activity">
    <reaction evidence="1">
        <text>Release of N-terminal glutamate (and to a lesser extent aspartate) from a peptide.</text>
        <dbReference type="EC" id="3.4.11.7"/>
    </reaction>
</comment>
<dbReference type="Pfam" id="PF11838">
    <property type="entry name" value="ERAP1_C"/>
    <property type="match status" value="1"/>
</dbReference>
<evidence type="ECO:0000256" key="21">
    <source>
        <dbReference type="PIRSR" id="PIRSR634016-4"/>
    </source>
</evidence>
<feature type="site" description="Transition state stabilizer" evidence="21">
    <location>
        <position position="517"/>
    </location>
</feature>
<reference evidence="27" key="2">
    <citation type="journal article" date="2023" name="Science">
        <title>Genomic signatures of disease resistance in endangered staghorn corals.</title>
        <authorList>
            <person name="Vollmer S.V."/>
            <person name="Selwyn J.D."/>
            <person name="Despard B.A."/>
            <person name="Roesel C.L."/>
        </authorList>
    </citation>
    <scope>NUCLEOTIDE SEQUENCE</scope>
    <source>
        <strain evidence="27">K2</strain>
    </source>
</reference>
<evidence type="ECO:0000256" key="9">
    <source>
        <dbReference type="ARBA" id="ARBA00022723"/>
    </source>
</evidence>
<organism evidence="27 28">
    <name type="scientific">Acropora cervicornis</name>
    <name type="common">Staghorn coral</name>
    <dbReference type="NCBI Taxonomy" id="6130"/>
    <lineage>
        <taxon>Eukaryota</taxon>
        <taxon>Metazoa</taxon>
        <taxon>Cnidaria</taxon>
        <taxon>Anthozoa</taxon>
        <taxon>Hexacorallia</taxon>
        <taxon>Scleractinia</taxon>
        <taxon>Astrocoeniina</taxon>
        <taxon>Acroporidae</taxon>
        <taxon>Acropora</taxon>
    </lineage>
</organism>
<reference evidence="27" key="1">
    <citation type="journal article" date="2023" name="G3 (Bethesda)">
        <title>Whole genome assembly and annotation of the endangered Caribbean coral Acropora cervicornis.</title>
        <authorList>
            <person name="Selwyn J.D."/>
            <person name="Vollmer S.V."/>
        </authorList>
    </citation>
    <scope>NUCLEOTIDE SEQUENCE</scope>
    <source>
        <strain evidence="27">K2</strain>
    </source>
</reference>
<dbReference type="Proteomes" id="UP001249851">
    <property type="component" value="Unassembled WGS sequence"/>
</dbReference>
<dbReference type="GO" id="GO:0006508">
    <property type="term" value="P:proteolysis"/>
    <property type="evidence" value="ECO:0007669"/>
    <property type="project" value="UniProtKB-KW"/>
</dbReference>
<dbReference type="EMBL" id="JARQWQ010000020">
    <property type="protein sequence ID" value="KAK2565369.1"/>
    <property type="molecule type" value="Genomic_DNA"/>
</dbReference>
<feature type="compositionally biased region" description="Basic and acidic residues" evidence="23">
    <location>
        <begin position="70"/>
        <end position="84"/>
    </location>
</feature>
<evidence type="ECO:0000256" key="16">
    <source>
        <dbReference type="ARBA" id="ARBA00023136"/>
    </source>
</evidence>
<keyword evidence="5 22" id="KW-0031">Aminopeptidase</keyword>
<dbReference type="Pfam" id="PF17900">
    <property type="entry name" value="Peptidase_M1_N"/>
    <property type="match status" value="1"/>
</dbReference>
<feature type="active site" description="Proton acceptor" evidence="19">
    <location>
        <position position="432"/>
    </location>
</feature>
<dbReference type="InterPro" id="IPR050344">
    <property type="entry name" value="Peptidase_M1_aminopeptidases"/>
</dbReference>
<evidence type="ECO:0000313" key="28">
    <source>
        <dbReference type="Proteomes" id="UP001249851"/>
    </source>
</evidence>
<keyword evidence="14 22" id="KW-1133">Transmembrane helix</keyword>
<dbReference type="InterPro" id="IPR014782">
    <property type="entry name" value="Peptidase_M1_dom"/>
</dbReference>
<evidence type="ECO:0000256" key="15">
    <source>
        <dbReference type="ARBA" id="ARBA00023049"/>
    </source>
</evidence>
<dbReference type="GO" id="GO:0042277">
    <property type="term" value="F:peptide binding"/>
    <property type="evidence" value="ECO:0007669"/>
    <property type="project" value="TreeGrafter"/>
</dbReference>
<keyword evidence="6" id="KW-1003">Cell membrane</keyword>
<comment type="subcellular location">
    <subcellularLocation>
        <location evidence="2">Cell membrane</location>
        <topology evidence="2">Single-pass type II membrane protein</topology>
    </subcellularLocation>
</comment>
<evidence type="ECO:0000256" key="7">
    <source>
        <dbReference type="ARBA" id="ARBA00022670"/>
    </source>
</evidence>
<dbReference type="GO" id="GO:0004230">
    <property type="term" value="F:glutamyl aminopeptidase activity"/>
    <property type="evidence" value="ECO:0007669"/>
    <property type="project" value="UniProtKB-EC"/>
</dbReference>
<dbReference type="Pfam" id="PF01433">
    <property type="entry name" value="Peptidase_M1"/>
    <property type="match status" value="1"/>
</dbReference>
<dbReference type="Gene3D" id="1.25.50.20">
    <property type="match status" value="2"/>
</dbReference>
<evidence type="ECO:0000256" key="5">
    <source>
        <dbReference type="ARBA" id="ARBA00022438"/>
    </source>
</evidence>
<feature type="binding site" evidence="20">
    <location>
        <position position="435"/>
    </location>
    <ligand>
        <name>Zn(2+)</name>
        <dbReference type="ChEBI" id="CHEBI:29105"/>
        <note>catalytic</note>
    </ligand>
</feature>
<dbReference type="PANTHER" id="PTHR11533:SF276">
    <property type="entry name" value="GLUTAMYL AMINOPEPTIDASE"/>
    <property type="match status" value="1"/>
</dbReference>
<keyword evidence="15 22" id="KW-0482">Metalloprotease</keyword>
<keyword evidence="17" id="KW-1015">Disulfide bond</keyword>
<dbReference type="PANTHER" id="PTHR11533">
    <property type="entry name" value="PROTEASE M1 ZINC METALLOPROTEASE"/>
    <property type="match status" value="1"/>
</dbReference>
<dbReference type="GO" id="GO:0005886">
    <property type="term" value="C:plasma membrane"/>
    <property type="evidence" value="ECO:0007669"/>
    <property type="project" value="UniProtKB-SubCell"/>
</dbReference>
<evidence type="ECO:0000256" key="3">
    <source>
        <dbReference type="ARBA" id="ARBA00010136"/>
    </source>
</evidence>
<evidence type="ECO:0000256" key="10">
    <source>
        <dbReference type="ARBA" id="ARBA00022801"/>
    </source>
</evidence>
<evidence type="ECO:0000259" key="25">
    <source>
        <dbReference type="Pfam" id="PF11838"/>
    </source>
</evidence>
<evidence type="ECO:0000256" key="12">
    <source>
        <dbReference type="ARBA" id="ARBA00022837"/>
    </source>
</evidence>
<evidence type="ECO:0000259" key="26">
    <source>
        <dbReference type="Pfam" id="PF17900"/>
    </source>
</evidence>